<organism evidence="1 2">
    <name type="scientific">Pantoea cypripedii</name>
    <name type="common">Pectobacterium cypripedii</name>
    <name type="synonym">Erwinia cypripedii</name>
    <dbReference type="NCBI Taxonomy" id="55209"/>
    <lineage>
        <taxon>Bacteria</taxon>
        <taxon>Pseudomonadati</taxon>
        <taxon>Pseudomonadota</taxon>
        <taxon>Gammaproteobacteria</taxon>
        <taxon>Enterobacterales</taxon>
        <taxon>Erwiniaceae</taxon>
        <taxon>Pantoea</taxon>
    </lineage>
</organism>
<gene>
    <name evidence="1" type="ORF">HA50_07070</name>
</gene>
<evidence type="ECO:0000313" key="2">
    <source>
        <dbReference type="Proteomes" id="UP000193749"/>
    </source>
</evidence>
<accession>A0A1X1ESX5</accession>
<name>A0A1X1ESX5_PANCY</name>
<proteinExistence type="predicted"/>
<dbReference type="RefSeq" id="WP_084873774.1">
    <property type="nucleotide sequence ID" value="NZ_JAGGMY010000001.1"/>
</dbReference>
<sequence length="114" mass="12985">MALTSAERKAIQRARQAAAGEKTIEVTLDNQELEMLAQNCAGRRPGREPYDISEYLTMLIRIDNAQLKRQVAELNKRNCGRCGDQLPVTECVCDVEEACWLNRGWHELRLKITP</sequence>
<dbReference type="EMBL" id="MLJI01000001">
    <property type="protein sequence ID" value="ORM93118.1"/>
    <property type="molecule type" value="Genomic_DNA"/>
</dbReference>
<protein>
    <submittedName>
        <fullName evidence="1">Uncharacterized protein</fullName>
    </submittedName>
</protein>
<dbReference type="STRING" id="55209.HA50_07070"/>
<dbReference type="OrthoDB" id="6539952at2"/>
<comment type="caution">
    <text evidence="1">The sequence shown here is derived from an EMBL/GenBank/DDBJ whole genome shotgun (WGS) entry which is preliminary data.</text>
</comment>
<reference evidence="1 2" key="1">
    <citation type="journal article" date="2017" name="Antonie Van Leeuwenhoek">
        <title>Phylogenomic resolution of the bacterial genus Pantoea and its relationship with Erwinia and Tatumella.</title>
        <authorList>
            <person name="Palmer M."/>
            <person name="Steenkamp E.T."/>
            <person name="Coetzee M.P."/>
            <person name="Chan W.Y."/>
            <person name="van Zyl E."/>
            <person name="De Maayer P."/>
            <person name="Coutinho T.A."/>
            <person name="Blom J."/>
            <person name="Smits T.H."/>
            <person name="Duffy B."/>
            <person name="Venter S.N."/>
        </authorList>
    </citation>
    <scope>NUCLEOTIDE SEQUENCE [LARGE SCALE GENOMIC DNA]</scope>
    <source>
        <strain evidence="1 2">LMG 2657</strain>
    </source>
</reference>
<dbReference type="Proteomes" id="UP000193749">
    <property type="component" value="Unassembled WGS sequence"/>
</dbReference>
<evidence type="ECO:0000313" key="1">
    <source>
        <dbReference type="EMBL" id="ORM93118.1"/>
    </source>
</evidence>
<dbReference type="AlphaFoldDB" id="A0A1X1ESX5"/>
<keyword evidence="2" id="KW-1185">Reference proteome</keyword>